<keyword evidence="4" id="KW-0804">Transcription</keyword>
<dbReference type="InterPro" id="IPR000847">
    <property type="entry name" value="LysR_HTH_N"/>
</dbReference>
<evidence type="ECO:0000313" key="8">
    <source>
        <dbReference type="Proteomes" id="UP000295361"/>
    </source>
</evidence>
<dbReference type="InterPro" id="IPR058163">
    <property type="entry name" value="LysR-type_TF_proteobact-type"/>
</dbReference>
<dbReference type="OrthoDB" id="570111at2"/>
<dbReference type="AlphaFoldDB" id="A0A4R6QFL0"/>
<dbReference type="PANTHER" id="PTHR30537:SF3">
    <property type="entry name" value="TRANSCRIPTIONAL REGULATORY PROTEIN"/>
    <property type="match status" value="1"/>
</dbReference>
<dbReference type="Pfam" id="PF00126">
    <property type="entry name" value="HTH_1"/>
    <property type="match status" value="1"/>
</dbReference>
<reference evidence="7 8" key="1">
    <citation type="submission" date="2019-03" db="EMBL/GenBank/DDBJ databases">
        <title>Genomic Encyclopedia of Type Strains, Phase IV (KMG-IV): sequencing the most valuable type-strain genomes for metagenomic binning, comparative biology and taxonomic classification.</title>
        <authorList>
            <person name="Goeker M."/>
        </authorList>
    </citation>
    <scope>NUCLEOTIDE SEQUENCE [LARGE SCALE GENOMIC DNA]</scope>
    <source>
        <strain evidence="7 8">DSM 16998</strain>
    </source>
</reference>
<dbReference type="Gene3D" id="1.10.10.10">
    <property type="entry name" value="Winged helix-like DNA-binding domain superfamily/Winged helix DNA-binding domain"/>
    <property type="match status" value="1"/>
</dbReference>
<comment type="similarity">
    <text evidence="1">Belongs to the LysR transcriptional regulatory family.</text>
</comment>
<dbReference type="PROSITE" id="PS50931">
    <property type="entry name" value="HTH_LYSR"/>
    <property type="match status" value="1"/>
</dbReference>
<accession>A0A4R6QFL0</accession>
<evidence type="ECO:0000256" key="1">
    <source>
        <dbReference type="ARBA" id="ARBA00009437"/>
    </source>
</evidence>
<dbReference type="InParanoid" id="A0A4R6QFL0"/>
<protein>
    <submittedName>
        <fullName evidence="7">LysR family transcriptional regulator</fullName>
    </submittedName>
</protein>
<dbReference type="GO" id="GO:0003700">
    <property type="term" value="F:DNA-binding transcription factor activity"/>
    <property type="evidence" value="ECO:0007669"/>
    <property type="project" value="InterPro"/>
</dbReference>
<dbReference type="EMBL" id="SNXS01000013">
    <property type="protein sequence ID" value="TDP61344.1"/>
    <property type="molecule type" value="Genomic_DNA"/>
</dbReference>
<dbReference type="Pfam" id="PF03466">
    <property type="entry name" value="LysR_substrate"/>
    <property type="match status" value="1"/>
</dbReference>
<dbReference type="InterPro" id="IPR036390">
    <property type="entry name" value="WH_DNA-bd_sf"/>
</dbReference>
<dbReference type="SUPFAM" id="SSF46785">
    <property type="entry name" value="Winged helix' DNA-binding domain"/>
    <property type="match status" value="1"/>
</dbReference>
<dbReference type="GO" id="GO:0043565">
    <property type="term" value="F:sequence-specific DNA binding"/>
    <property type="evidence" value="ECO:0007669"/>
    <property type="project" value="TreeGrafter"/>
</dbReference>
<comment type="caution">
    <text evidence="7">The sequence shown here is derived from an EMBL/GenBank/DDBJ whole genome shotgun (WGS) entry which is preliminary data.</text>
</comment>
<dbReference type="Proteomes" id="UP000295361">
    <property type="component" value="Unassembled WGS sequence"/>
</dbReference>
<dbReference type="InterPro" id="IPR005119">
    <property type="entry name" value="LysR_subst-bd"/>
</dbReference>
<keyword evidence="5" id="KW-0175">Coiled coil</keyword>
<dbReference type="RefSeq" id="WP_133703663.1">
    <property type="nucleotide sequence ID" value="NZ_SNXS01000013.1"/>
</dbReference>
<evidence type="ECO:0000259" key="6">
    <source>
        <dbReference type="PROSITE" id="PS50931"/>
    </source>
</evidence>
<dbReference type="InterPro" id="IPR036388">
    <property type="entry name" value="WH-like_DNA-bd_sf"/>
</dbReference>
<keyword evidence="3" id="KW-0238">DNA-binding</keyword>
<keyword evidence="2" id="KW-0805">Transcription regulation</keyword>
<proteinExistence type="inferred from homology"/>
<name>A0A4R6QFL0_9BURK</name>
<feature type="domain" description="HTH lysR-type" evidence="6">
    <location>
        <begin position="10"/>
        <end position="67"/>
    </location>
</feature>
<evidence type="ECO:0000256" key="3">
    <source>
        <dbReference type="ARBA" id="ARBA00023125"/>
    </source>
</evidence>
<dbReference type="PANTHER" id="PTHR30537">
    <property type="entry name" value="HTH-TYPE TRANSCRIPTIONAL REGULATOR"/>
    <property type="match status" value="1"/>
</dbReference>
<organism evidence="7 8">
    <name type="scientific">Roseateles toxinivorans</name>
    <dbReference type="NCBI Taxonomy" id="270368"/>
    <lineage>
        <taxon>Bacteria</taxon>
        <taxon>Pseudomonadati</taxon>
        <taxon>Pseudomonadota</taxon>
        <taxon>Betaproteobacteria</taxon>
        <taxon>Burkholderiales</taxon>
        <taxon>Sphaerotilaceae</taxon>
        <taxon>Roseateles</taxon>
    </lineage>
</organism>
<evidence type="ECO:0000256" key="2">
    <source>
        <dbReference type="ARBA" id="ARBA00023015"/>
    </source>
</evidence>
<gene>
    <name evidence="7" type="ORF">DES47_11327</name>
</gene>
<keyword evidence="8" id="KW-1185">Reference proteome</keyword>
<dbReference type="Gene3D" id="3.40.190.290">
    <property type="match status" value="1"/>
</dbReference>
<sequence length="300" mass="32779">MSTSPPERPLSWDDLQFFLAVCRAGSVSGAATLLGVNHSTVLRRIASLEQTLATRLFDRLPGGYALTASGESLARQTSGLAEQIEAAQRRLMGLDEEIKGVIRLTAPDTLVHALLMPLLQRFRALHPGVQIQVVANNSFLSLNRREADVALRGTNRPPENLIGRRVGDIQTALYASGAYLQTLGEGAGFDDYSWVAPDESLAHLEQLKWLHQRVPDERIALRADSLVAMADAVTQGLGVGMLLCPLAAQRQGLVQLAAPEPALDTQIWILSHPDLRQVARIRAFTQFLFETLSADARLLH</sequence>
<dbReference type="GO" id="GO:0006351">
    <property type="term" value="P:DNA-templated transcription"/>
    <property type="evidence" value="ECO:0007669"/>
    <property type="project" value="TreeGrafter"/>
</dbReference>
<dbReference type="SUPFAM" id="SSF53850">
    <property type="entry name" value="Periplasmic binding protein-like II"/>
    <property type="match status" value="1"/>
</dbReference>
<feature type="coiled-coil region" evidence="5">
    <location>
        <begin position="77"/>
        <end position="104"/>
    </location>
</feature>
<evidence type="ECO:0000313" key="7">
    <source>
        <dbReference type="EMBL" id="TDP61344.1"/>
    </source>
</evidence>
<evidence type="ECO:0000256" key="4">
    <source>
        <dbReference type="ARBA" id="ARBA00023163"/>
    </source>
</evidence>
<evidence type="ECO:0000256" key="5">
    <source>
        <dbReference type="SAM" id="Coils"/>
    </source>
</evidence>